<name>A0A0L8IE14_OCTBM</name>
<sequence>SSEKKDEDALCQTDNLMAKLNDFTFMFFINYFHRILSQAGKVFDILQGKLLEIKHGQSKLNDFIHCVEGYRKDEHYENLLHDTAAVIEQVDDDFKRCKSVNSILELSYKLELTSAMPESIKLIKLVLTIPLISVVNERNFSTLARIHSYLRSAMVQERLS</sequence>
<dbReference type="EMBL" id="KQ415924">
    <property type="protein sequence ID" value="KOF99639.1"/>
    <property type="molecule type" value="Genomic_DNA"/>
</dbReference>
<evidence type="ECO:0000313" key="2">
    <source>
        <dbReference type="EMBL" id="KOF99639.1"/>
    </source>
</evidence>
<dbReference type="Pfam" id="PF05699">
    <property type="entry name" value="Dimer_Tnp_hAT"/>
    <property type="match status" value="1"/>
</dbReference>
<feature type="non-terminal residue" evidence="2">
    <location>
        <position position="1"/>
    </location>
</feature>
<protein>
    <recommendedName>
        <fullName evidence="1">HAT C-terminal dimerisation domain-containing protein</fullName>
    </recommendedName>
</protein>
<accession>A0A0L8IE14</accession>
<reference evidence="2" key="1">
    <citation type="submission" date="2015-07" db="EMBL/GenBank/DDBJ databases">
        <title>MeaNS - Measles Nucleotide Surveillance Program.</title>
        <authorList>
            <person name="Tran T."/>
            <person name="Druce J."/>
        </authorList>
    </citation>
    <scope>NUCLEOTIDE SEQUENCE</scope>
    <source>
        <strain evidence="2">UCB-OBI-ISO-001</strain>
        <tissue evidence="2">Gonad</tissue>
    </source>
</reference>
<evidence type="ECO:0000259" key="1">
    <source>
        <dbReference type="Pfam" id="PF05699"/>
    </source>
</evidence>
<gene>
    <name evidence="2" type="ORF">OCBIM_22014088mg</name>
</gene>
<dbReference type="InterPro" id="IPR008906">
    <property type="entry name" value="HATC_C_dom"/>
</dbReference>
<dbReference type="GO" id="GO:0046983">
    <property type="term" value="F:protein dimerization activity"/>
    <property type="evidence" value="ECO:0007669"/>
    <property type="project" value="InterPro"/>
</dbReference>
<feature type="domain" description="HAT C-terminal dimerisation" evidence="1">
    <location>
        <begin position="112"/>
        <end position="159"/>
    </location>
</feature>
<dbReference type="AlphaFoldDB" id="A0A0L8IE14"/>
<proteinExistence type="predicted"/>
<organism evidence="2">
    <name type="scientific">Octopus bimaculoides</name>
    <name type="common">California two-spotted octopus</name>
    <dbReference type="NCBI Taxonomy" id="37653"/>
    <lineage>
        <taxon>Eukaryota</taxon>
        <taxon>Metazoa</taxon>
        <taxon>Spiralia</taxon>
        <taxon>Lophotrochozoa</taxon>
        <taxon>Mollusca</taxon>
        <taxon>Cephalopoda</taxon>
        <taxon>Coleoidea</taxon>
        <taxon>Octopodiformes</taxon>
        <taxon>Octopoda</taxon>
        <taxon>Incirrata</taxon>
        <taxon>Octopodidae</taxon>
        <taxon>Octopus</taxon>
    </lineage>
</organism>